<proteinExistence type="predicted"/>
<comment type="caution">
    <text evidence="6">The sequence shown here is derived from an EMBL/GenBank/DDBJ whole genome shotgun (WGS) entry which is preliminary data.</text>
</comment>
<name>A0ABP1G0X8_9CHLO</name>
<dbReference type="Gene3D" id="6.10.140.2220">
    <property type="match status" value="1"/>
</dbReference>
<evidence type="ECO:0000313" key="7">
    <source>
        <dbReference type="Proteomes" id="UP001497392"/>
    </source>
</evidence>
<keyword evidence="7" id="KW-1185">Reference proteome</keyword>
<dbReference type="SUPFAM" id="SSF144232">
    <property type="entry name" value="HIT/MYND zinc finger-like"/>
    <property type="match status" value="1"/>
</dbReference>
<organism evidence="6 7">
    <name type="scientific">Coccomyxa viridis</name>
    <dbReference type="NCBI Taxonomy" id="1274662"/>
    <lineage>
        <taxon>Eukaryota</taxon>
        <taxon>Viridiplantae</taxon>
        <taxon>Chlorophyta</taxon>
        <taxon>core chlorophytes</taxon>
        <taxon>Trebouxiophyceae</taxon>
        <taxon>Trebouxiophyceae incertae sedis</taxon>
        <taxon>Coccomyxaceae</taxon>
        <taxon>Coccomyxa</taxon>
    </lineage>
</organism>
<reference evidence="6 7" key="1">
    <citation type="submission" date="2024-06" db="EMBL/GenBank/DDBJ databases">
        <authorList>
            <person name="Kraege A."/>
            <person name="Thomma B."/>
        </authorList>
    </citation>
    <scope>NUCLEOTIDE SEQUENCE [LARGE SCALE GENOMIC DNA]</scope>
</reference>
<dbReference type="Proteomes" id="UP001497392">
    <property type="component" value="Unassembled WGS sequence"/>
</dbReference>
<dbReference type="Pfam" id="PF01753">
    <property type="entry name" value="zf-MYND"/>
    <property type="match status" value="1"/>
</dbReference>
<feature type="domain" description="MYND-type" evidence="5">
    <location>
        <begin position="289"/>
        <end position="330"/>
    </location>
</feature>
<keyword evidence="2 4" id="KW-0863">Zinc-finger</keyword>
<accession>A0ABP1G0X8</accession>
<protein>
    <submittedName>
        <fullName evidence="6">G8211 protein</fullName>
    </submittedName>
</protein>
<evidence type="ECO:0000256" key="4">
    <source>
        <dbReference type="PROSITE-ProRule" id="PRU00134"/>
    </source>
</evidence>
<evidence type="ECO:0000256" key="1">
    <source>
        <dbReference type="ARBA" id="ARBA00022723"/>
    </source>
</evidence>
<dbReference type="InterPro" id="IPR002893">
    <property type="entry name" value="Znf_MYND"/>
</dbReference>
<keyword evidence="3" id="KW-0862">Zinc</keyword>
<gene>
    <name evidence="6" type="primary">g8211</name>
    <name evidence="6" type="ORF">VP750_LOCUS7060</name>
</gene>
<dbReference type="EMBL" id="CAXHTA020000012">
    <property type="protein sequence ID" value="CAL5225401.1"/>
    <property type="molecule type" value="Genomic_DNA"/>
</dbReference>
<sequence>MDGMVENGMAQAMMKLSYFDPFMLINRSGTCACSRLLQTRNMGVSQVSIEEKVQMEAQKPGPDSPQDLQYNTKPWDFRLMHKTIQSMSHCKAAAKGERFAAILFEWQAPESIARKPVDFGRLVFVDGTTTRFVVVELCVHECVHVKQRAEQRAHIFFCLAKYLGYAPKWVRYATSTPEKSKLPTDILKPDACQPGSWKESFAKYGFGQVDETNFKAALGQNALDAMEIIINRSKNMAASVAKYRQAQGGLAALKRQVLQTNNDERGGCLPNEAETPLPLEATGKFSRHCASCHASEDEKKLMKCARCQMKWYCSRECQKAHWKQGHKLYCVQAA</sequence>
<evidence type="ECO:0000256" key="2">
    <source>
        <dbReference type="ARBA" id="ARBA00022771"/>
    </source>
</evidence>
<evidence type="ECO:0000259" key="5">
    <source>
        <dbReference type="PROSITE" id="PS50865"/>
    </source>
</evidence>
<dbReference type="PROSITE" id="PS50865">
    <property type="entry name" value="ZF_MYND_2"/>
    <property type="match status" value="1"/>
</dbReference>
<evidence type="ECO:0000256" key="3">
    <source>
        <dbReference type="ARBA" id="ARBA00022833"/>
    </source>
</evidence>
<evidence type="ECO:0000313" key="6">
    <source>
        <dbReference type="EMBL" id="CAL5225401.1"/>
    </source>
</evidence>
<keyword evidence="1" id="KW-0479">Metal-binding</keyword>